<evidence type="ECO:0000256" key="2">
    <source>
        <dbReference type="SAM" id="Phobius"/>
    </source>
</evidence>
<feature type="transmembrane region" description="Helical" evidence="2">
    <location>
        <begin position="144"/>
        <end position="176"/>
    </location>
</feature>
<dbReference type="AlphaFoldDB" id="A0A2U2RPC5"/>
<keyword evidence="2" id="KW-0812">Transmembrane</keyword>
<gene>
    <name evidence="3" type="ORF">DEO23_03255</name>
</gene>
<organism evidence="3 4">
    <name type="scientific">Brachybacterium endophyticum</name>
    <dbReference type="NCBI Taxonomy" id="2182385"/>
    <lineage>
        <taxon>Bacteria</taxon>
        <taxon>Bacillati</taxon>
        <taxon>Actinomycetota</taxon>
        <taxon>Actinomycetes</taxon>
        <taxon>Micrococcales</taxon>
        <taxon>Dermabacteraceae</taxon>
        <taxon>Brachybacterium</taxon>
    </lineage>
</organism>
<feature type="transmembrane region" description="Helical" evidence="2">
    <location>
        <begin position="197"/>
        <end position="215"/>
    </location>
</feature>
<protein>
    <recommendedName>
        <fullName evidence="5">Glycerophosphoryl diester phosphodiesterase membrane domain-containing protein</fullName>
    </recommendedName>
</protein>
<dbReference type="Proteomes" id="UP000245590">
    <property type="component" value="Unassembled WGS sequence"/>
</dbReference>
<dbReference type="EMBL" id="QFKX01000001">
    <property type="protein sequence ID" value="PWH07655.1"/>
    <property type="molecule type" value="Genomic_DNA"/>
</dbReference>
<evidence type="ECO:0000313" key="3">
    <source>
        <dbReference type="EMBL" id="PWH07655.1"/>
    </source>
</evidence>
<evidence type="ECO:0008006" key="5">
    <source>
        <dbReference type="Google" id="ProtNLM"/>
    </source>
</evidence>
<feature type="region of interest" description="Disordered" evidence="1">
    <location>
        <begin position="1"/>
        <end position="21"/>
    </location>
</feature>
<keyword evidence="4" id="KW-1185">Reference proteome</keyword>
<keyword evidence="2" id="KW-1133">Transmembrane helix</keyword>
<name>A0A2U2RPC5_9MICO</name>
<feature type="transmembrane region" description="Helical" evidence="2">
    <location>
        <begin position="102"/>
        <end position="124"/>
    </location>
</feature>
<keyword evidence="2" id="KW-0472">Membrane</keyword>
<accession>A0A2U2RPC5</accession>
<evidence type="ECO:0000256" key="1">
    <source>
        <dbReference type="SAM" id="MobiDB-lite"/>
    </source>
</evidence>
<feature type="compositionally biased region" description="Polar residues" evidence="1">
    <location>
        <begin position="1"/>
        <end position="17"/>
    </location>
</feature>
<feature type="transmembrane region" description="Helical" evidence="2">
    <location>
        <begin position="46"/>
        <end position="63"/>
    </location>
</feature>
<reference evidence="3 4" key="1">
    <citation type="submission" date="2018-05" db="EMBL/GenBank/DDBJ databases">
        <title>Brachybacterium sp. M1HQ-2T, whole genome shotgun sequence.</title>
        <authorList>
            <person name="Tuo L."/>
        </authorList>
    </citation>
    <scope>NUCLEOTIDE SEQUENCE [LARGE SCALE GENOMIC DNA]</scope>
    <source>
        <strain evidence="3 4">M1HQ-2</strain>
    </source>
</reference>
<evidence type="ECO:0000313" key="4">
    <source>
        <dbReference type="Proteomes" id="UP000245590"/>
    </source>
</evidence>
<sequence>MATPENQHPNPTASASVSDGHAPGTHLGADLGAALRFMWRMISRRGGALLPAICVYGAIALALDVVKGLTGDDGVGSGPLVSLPFADHLPHWLLISLTGSELVLSLANLVVTLLWTAACLRFGVDGLEGHRGGSNRYFTGSGQVIWIYILTSLAIVVGLVLLVVPGLVAIVLLVFAPAAAARGSERPFGASAAVARRHVGTTILGILMVWVLSLLTADLNVLDILAAPFTSLFLLGLYERLSGRELPDAP</sequence>
<comment type="caution">
    <text evidence="3">The sequence shown here is derived from an EMBL/GenBank/DDBJ whole genome shotgun (WGS) entry which is preliminary data.</text>
</comment>
<proteinExistence type="predicted"/>